<dbReference type="AlphaFoldDB" id="A0A2K1SW20"/>
<dbReference type="PANTHER" id="PTHR34039:SF1">
    <property type="entry name" value="UPF0102 PROTEIN YRAN"/>
    <property type="match status" value="1"/>
</dbReference>
<dbReference type="NCBIfam" id="NF009150">
    <property type="entry name" value="PRK12497.1-3"/>
    <property type="match status" value="1"/>
</dbReference>
<dbReference type="InterPro" id="IPR011335">
    <property type="entry name" value="Restrct_endonuc-II-like"/>
</dbReference>
<accession>A0A2K1SW20</accession>
<dbReference type="InterPro" id="IPR011856">
    <property type="entry name" value="tRNA_endonuc-like_dom_sf"/>
</dbReference>
<reference evidence="3 4" key="1">
    <citation type="submission" date="2016-10" db="EMBL/GenBank/DDBJ databases">
        <authorList>
            <person name="Varghese N."/>
        </authorList>
    </citation>
    <scope>NUCLEOTIDE SEQUENCE [LARGE SCALE GENOMIC DNA]</scope>
    <source>
        <strain evidence="3 4">KA00225</strain>
    </source>
</reference>
<comment type="similarity">
    <text evidence="1 2">Belongs to the UPF0102 family.</text>
</comment>
<dbReference type="SUPFAM" id="SSF52980">
    <property type="entry name" value="Restriction endonuclease-like"/>
    <property type="match status" value="1"/>
</dbReference>
<evidence type="ECO:0000256" key="1">
    <source>
        <dbReference type="ARBA" id="ARBA00006738"/>
    </source>
</evidence>
<dbReference type="Pfam" id="PF02021">
    <property type="entry name" value="UPF0102"/>
    <property type="match status" value="1"/>
</dbReference>
<dbReference type="CDD" id="cd20736">
    <property type="entry name" value="PoNe_Nuclease"/>
    <property type="match status" value="1"/>
</dbReference>
<dbReference type="OrthoDB" id="9794876at2"/>
<name>A0A2K1SW20_GARVA</name>
<dbReference type="Gene3D" id="3.40.1350.10">
    <property type="match status" value="1"/>
</dbReference>
<proteinExistence type="inferred from homology"/>
<evidence type="ECO:0000313" key="3">
    <source>
        <dbReference type="EMBL" id="PNS43718.1"/>
    </source>
</evidence>
<organism evidence="3 4">
    <name type="scientific">Gardnerella vaginalis</name>
    <dbReference type="NCBI Taxonomy" id="2702"/>
    <lineage>
        <taxon>Bacteria</taxon>
        <taxon>Bacillati</taxon>
        <taxon>Actinomycetota</taxon>
        <taxon>Actinomycetes</taxon>
        <taxon>Bifidobacteriales</taxon>
        <taxon>Bifidobacteriaceae</taxon>
        <taxon>Gardnerella</taxon>
    </lineage>
</organism>
<sequence length="178" mass="20637">MKETHYTYEPYSDYALENTKYEYSEELIRSKISNLAEALCEEKDSKAIGALGETYASFKLIQKGWILLNRNWHSRFGELDIVMLTPDKILVFIEVKTRRSTRCGIPLEAITYKKRLKTRKTAMKWLQENGSQVRHCSTRFDAISITIPSKAIPSKNTNSDTQFSNEENIQFKHIQGAF</sequence>
<dbReference type="HAMAP" id="MF_00048">
    <property type="entry name" value="UPF0102"/>
    <property type="match status" value="1"/>
</dbReference>
<dbReference type="Proteomes" id="UP000236146">
    <property type="component" value="Unassembled WGS sequence"/>
</dbReference>
<evidence type="ECO:0000256" key="2">
    <source>
        <dbReference type="HAMAP-Rule" id="MF_00048"/>
    </source>
</evidence>
<dbReference type="EMBL" id="MNLH01000001">
    <property type="protein sequence ID" value="PNS43718.1"/>
    <property type="molecule type" value="Genomic_DNA"/>
</dbReference>
<comment type="caution">
    <text evidence="3">The sequence shown here is derived from an EMBL/GenBank/DDBJ whole genome shotgun (WGS) entry which is preliminary data.</text>
</comment>
<gene>
    <name evidence="3" type="ORF">BFS05_00335</name>
</gene>
<dbReference type="InterPro" id="IPR003509">
    <property type="entry name" value="UPF0102_YraN-like"/>
</dbReference>
<evidence type="ECO:0000313" key="4">
    <source>
        <dbReference type="Proteomes" id="UP000236146"/>
    </source>
</evidence>
<dbReference type="PANTHER" id="PTHR34039">
    <property type="entry name" value="UPF0102 PROTEIN YRAN"/>
    <property type="match status" value="1"/>
</dbReference>
<protein>
    <recommendedName>
        <fullName evidence="2">UPF0102 protein BFS05_00335</fullName>
    </recommendedName>
</protein>
<dbReference type="RefSeq" id="WP_103084098.1">
    <property type="nucleotide sequence ID" value="NZ_MNLH01000001.1"/>
</dbReference>
<dbReference type="GO" id="GO:0003676">
    <property type="term" value="F:nucleic acid binding"/>
    <property type="evidence" value="ECO:0007669"/>
    <property type="project" value="InterPro"/>
</dbReference>